<evidence type="ECO:0000256" key="1">
    <source>
        <dbReference type="SAM" id="SignalP"/>
    </source>
</evidence>
<feature type="chain" id="PRO_5020584125" evidence="1">
    <location>
        <begin position="18"/>
        <end position="165"/>
    </location>
</feature>
<keyword evidence="3" id="KW-1185">Reference proteome</keyword>
<dbReference type="OrthoDB" id="4846777at2759"/>
<evidence type="ECO:0000313" key="3">
    <source>
        <dbReference type="Proteomes" id="UP000310108"/>
    </source>
</evidence>
<accession>A0A4U6X321</accession>
<dbReference type="EMBL" id="PJEX01000518">
    <property type="protein sequence ID" value="TKW49555.1"/>
    <property type="molecule type" value="Genomic_DNA"/>
</dbReference>
<name>A0A4U6X321_9PEZI</name>
<protein>
    <submittedName>
        <fullName evidence="2">Uncharacterized protein</fullName>
    </submittedName>
</protein>
<dbReference type="Proteomes" id="UP000310108">
    <property type="component" value="Unassembled WGS sequence"/>
</dbReference>
<dbReference type="AlphaFoldDB" id="A0A4U6X321"/>
<organism evidence="2 3">
    <name type="scientific">Colletotrichum tanaceti</name>
    <dbReference type="NCBI Taxonomy" id="1306861"/>
    <lineage>
        <taxon>Eukaryota</taxon>
        <taxon>Fungi</taxon>
        <taxon>Dikarya</taxon>
        <taxon>Ascomycota</taxon>
        <taxon>Pezizomycotina</taxon>
        <taxon>Sordariomycetes</taxon>
        <taxon>Hypocreomycetidae</taxon>
        <taxon>Glomerellales</taxon>
        <taxon>Glomerellaceae</taxon>
        <taxon>Colletotrichum</taxon>
        <taxon>Colletotrichum destructivum species complex</taxon>
    </lineage>
</organism>
<keyword evidence="1" id="KW-0732">Signal</keyword>
<sequence>MRFTFVLLLFLLTLTAALPVAKDKKVVPENPKKEPESDDKHKVIKGIKNNMKHGGKEIGATIKALNEGKKGNLKGLTKQEHKLNMALDAAIEDRTRNQELVGNKLPTLAKGLNKVKGAQKIATGTVGSFKGDLNDMDKLKKLKKTFEGGKTTNGKNLKEAIDNFH</sequence>
<comment type="caution">
    <text evidence="2">The sequence shown here is derived from an EMBL/GenBank/DDBJ whole genome shotgun (WGS) entry which is preliminary data.</text>
</comment>
<reference evidence="2 3" key="1">
    <citation type="journal article" date="2019" name="PLoS ONE">
        <title>Comparative genome analysis indicates high evolutionary potential of pathogenicity genes in Colletotrichum tanaceti.</title>
        <authorList>
            <person name="Lelwala R.V."/>
            <person name="Korhonen P.K."/>
            <person name="Young N.D."/>
            <person name="Scott J.B."/>
            <person name="Ades P.A."/>
            <person name="Gasser R.B."/>
            <person name="Taylor P.W.J."/>
        </authorList>
    </citation>
    <scope>NUCLEOTIDE SEQUENCE [LARGE SCALE GENOMIC DNA]</scope>
    <source>
        <strain evidence="2">BRIP57314</strain>
    </source>
</reference>
<proteinExistence type="predicted"/>
<gene>
    <name evidence="2" type="ORF">CTA1_240</name>
</gene>
<evidence type="ECO:0000313" key="2">
    <source>
        <dbReference type="EMBL" id="TKW49555.1"/>
    </source>
</evidence>
<feature type="signal peptide" evidence="1">
    <location>
        <begin position="1"/>
        <end position="17"/>
    </location>
</feature>